<name>A0A9K3GXF1_HELAN</name>
<accession>A0A9K3GXF1</accession>
<comment type="caution">
    <text evidence="1">The sequence shown here is derived from an EMBL/GenBank/DDBJ whole genome shotgun (WGS) entry which is preliminary data.</text>
</comment>
<keyword evidence="2" id="KW-1185">Reference proteome</keyword>
<dbReference type="Gramene" id="mRNA:HanXRQr2_Chr17g0829621">
    <property type="protein sequence ID" value="mRNA:HanXRQr2_Chr17g0829621"/>
    <property type="gene ID" value="HanXRQr2_Chr17g0829621"/>
</dbReference>
<dbReference type="Proteomes" id="UP000215914">
    <property type="component" value="Unassembled WGS sequence"/>
</dbReference>
<organism evidence="1 2">
    <name type="scientific">Helianthus annuus</name>
    <name type="common">Common sunflower</name>
    <dbReference type="NCBI Taxonomy" id="4232"/>
    <lineage>
        <taxon>Eukaryota</taxon>
        <taxon>Viridiplantae</taxon>
        <taxon>Streptophyta</taxon>
        <taxon>Embryophyta</taxon>
        <taxon>Tracheophyta</taxon>
        <taxon>Spermatophyta</taxon>
        <taxon>Magnoliopsida</taxon>
        <taxon>eudicotyledons</taxon>
        <taxon>Gunneridae</taxon>
        <taxon>Pentapetalae</taxon>
        <taxon>asterids</taxon>
        <taxon>campanulids</taxon>
        <taxon>Asterales</taxon>
        <taxon>Asteraceae</taxon>
        <taxon>Asteroideae</taxon>
        <taxon>Heliantheae alliance</taxon>
        <taxon>Heliantheae</taxon>
        <taxon>Helianthus</taxon>
    </lineage>
</organism>
<proteinExistence type="predicted"/>
<reference evidence="1" key="2">
    <citation type="submission" date="2020-06" db="EMBL/GenBank/DDBJ databases">
        <title>Helianthus annuus Genome sequencing and assembly Release 2.</title>
        <authorList>
            <person name="Gouzy J."/>
            <person name="Langlade N."/>
            <person name="Munos S."/>
        </authorList>
    </citation>
    <scope>NUCLEOTIDE SEQUENCE</scope>
    <source>
        <tissue evidence="1">Leaves</tissue>
    </source>
</reference>
<dbReference type="EMBL" id="MNCJ02000332">
    <property type="protein sequence ID" value="KAF5757689.1"/>
    <property type="molecule type" value="Genomic_DNA"/>
</dbReference>
<evidence type="ECO:0000313" key="2">
    <source>
        <dbReference type="Proteomes" id="UP000215914"/>
    </source>
</evidence>
<reference evidence="1" key="1">
    <citation type="journal article" date="2017" name="Nature">
        <title>The sunflower genome provides insights into oil metabolism, flowering and Asterid evolution.</title>
        <authorList>
            <person name="Badouin H."/>
            <person name="Gouzy J."/>
            <person name="Grassa C.J."/>
            <person name="Murat F."/>
            <person name="Staton S.E."/>
            <person name="Cottret L."/>
            <person name="Lelandais-Briere C."/>
            <person name="Owens G.L."/>
            <person name="Carrere S."/>
            <person name="Mayjonade B."/>
            <person name="Legrand L."/>
            <person name="Gill N."/>
            <person name="Kane N.C."/>
            <person name="Bowers J.E."/>
            <person name="Hubner S."/>
            <person name="Bellec A."/>
            <person name="Berard A."/>
            <person name="Berges H."/>
            <person name="Blanchet N."/>
            <person name="Boniface M.C."/>
            <person name="Brunel D."/>
            <person name="Catrice O."/>
            <person name="Chaidir N."/>
            <person name="Claudel C."/>
            <person name="Donnadieu C."/>
            <person name="Faraut T."/>
            <person name="Fievet G."/>
            <person name="Helmstetter N."/>
            <person name="King M."/>
            <person name="Knapp S.J."/>
            <person name="Lai Z."/>
            <person name="Le Paslier M.C."/>
            <person name="Lippi Y."/>
            <person name="Lorenzon L."/>
            <person name="Mandel J.R."/>
            <person name="Marage G."/>
            <person name="Marchand G."/>
            <person name="Marquand E."/>
            <person name="Bret-Mestries E."/>
            <person name="Morien E."/>
            <person name="Nambeesan S."/>
            <person name="Nguyen T."/>
            <person name="Pegot-Espagnet P."/>
            <person name="Pouilly N."/>
            <person name="Raftis F."/>
            <person name="Sallet E."/>
            <person name="Schiex T."/>
            <person name="Thomas J."/>
            <person name="Vandecasteele C."/>
            <person name="Vares D."/>
            <person name="Vear F."/>
            <person name="Vautrin S."/>
            <person name="Crespi M."/>
            <person name="Mangin B."/>
            <person name="Burke J.M."/>
            <person name="Salse J."/>
            <person name="Munos S."/>
            <person name="Vincourt P."/>
            <person name="Rieseberg L.H."/>
            <person name="Langlade N.B."/>
        </authorList>
    </citation>
    <scope>NUCLEOTIDE SEQUENCE</scope>
    <source>
        <tissue evidence="1">Leaves</tissue>
    </source>
</reference>
<evidence type="ECO:0000313" key="1">
    <source>
        <dbReference type="EMBL" id="KAF5757689.1"/>
    </source>
</evidence>
<dbReference type="AlphaFoldDB" id="A0A9K3GXF1"/>
<sequence length="63" mass="6989">MLKHYLANKASHVLHQKAVEKVLAGALRRDMALKGSYKCMFLGQSDQNLLNSIGTYTLVVSIL</sequence>
<gene>
    <name evidence="1" type="ORF">HanXRQr2_Chr17g0829621</name>
</gene>
<protein>
    <submittedName>
        <fullName evidence="1">Uncharacterized protein</fullName>
    </submittedName>
</protein>